<keyword evidence="5" id="KW-0206">Cytoskeleton</keyword>
<proteinExistence type="inferred from homology"/>
<dbReference type="InterPro" id="IPR022083">
    <property type="entry name" value="KBP"/>
</dbReference>
<accession>A0A195CS33</accession>
<dbReference type="GO" id="GO:1990535">
    <property type="term" value="P:neuron projection maintenance"/>
    <property type="evidence" value="ECO:0007669"/>
    <property type="project" value="TreeGrafter"/>
</dbReference>
<name>A0A195CS33_9HYME</name>
<keyword evidence="7" id="KW-1185">Reference proteome</keyword>
<dbReference type="Proteomes" id="UP000078542">
    <property type="component" value="Unassembled WGS sequence"/>
</dbReference>
<dbReference type="GO" id="GO:0005856">
    <property type="term" value="C:cytoskeleton"/>
    <property type="evidence" value="ECO:0007669"/>
    <property type="project" value="UniProtKB-SubCell"/>
</dbReference>
<dbReference type="PANTHER" id="PTHR46321">
    <property type="entry name" value="KIF1-BINDING PROTEIN"/>
    <property type="match status" value="1"/>
</dbReference>
<dbReference type="EMBL" id="KQ977408">
    <property type="protein sequence ID" value="KYN02924.1"/>
    <property type="molecule type" value="Genomic_DNA"/>
</dbReference>
<evidence type="ECO:0000256" key="4">
    <source>
        <dbReference type="ARBA" id="ARBA00022490"/>
    </source>
</evidence>
<evidence type="ECO:0000256" key="3">
    <source>
        <dbReference type="ARBA" id="ARBA00016840"/>
    </source>
</evidence>
<evidence type="ECO:0000256" key="5">
    <source>
        <dbReference type="ARBA" id="ARBA00023212"/>
    </source>
</evidence>
<evidence type="ECO:0000256" key="2">
    <source>
        <dbReference type="ARBA" id="ARBA00010305"/>
    </source>
</evidence>
<protein>
    <recommendedName>
        <fullName evidence="3">KIF-binding protein</fullName>
    </recommendedName>
</protein>
<dbReference type="PANTHER" id="PTHR46321:SF1">
    <property type="entry name" value="KIF-BINDING PROTEIN"/>
    <property type="match status" value="1"/>
</dbReference>
<dbReference type="GO" id="GO:0021952">
    <property type="term" value="P:central nervous system projection neuron axonogenesis"/>
    <property type="evidence" value="ECO:0007669"/>
    <property type="project" value="TreeGrafter"/>
</dbReference>
<dbReference type="GO" id="GO:0000226">
    <property type="term" value="P:microtubule cytoskeleton organization"/>
    <property type="evidence" value="ECO:0007669"/>
    <property type="project" value="TreeGrafter"/>
</dbReference>
<evidence type="ECO:0000313" key="6">
    <source>
        <dbReference type="EMBL" id="KYN02924.1"/>
    </source>
</evidence>
<reference evidence="6 7" key="1">
    <citation type="submission" date="2016-03" db="EMBL/GenBank/DDBJ databases">
        <title>Cyphomyrmex costatus WGS genome.</title>
        <authorList>
            <person name="Nygaard S."/>
            <person name="Hu H."/>
            <person name="Boomsma J."/>
            <person name="Zhang G."/>
        </authorList>
    </citation>
    <scope>NUCLEOTIDE SEQUENCE [LARGE SCALE GENOMIC DNA]</scope>
    <source>
        <strain evidence="6">MS0001</strain>
        <tissue evidence="6">Whole body</tissue>
    </source>
</reference>
<sequence length="584" mass="69438">MKSIIYLHITYNTESILILRYFHNRNDTISWIRRVGRYNKIQEDYWNRIEKNVPSYKKEAMDILLQALLSKFDTIRSKKYISRNIMTAIAYLNAGIVHKKRDMMFAMECYYKCIDLLEDDKLTTEGIIPAISVRNELVKLDPIVTPIIGIKEIQEDWYSKDILKKLHISTLYSLEKTCRNLIDKHNPACTRRNIQSKQLKIYSNWAIIVAKISYHFIDEEEFPQAKYHLAVSSYILKNYLKTLKAKGTMKTRESIAAEYEHYDKTVAKVAKYWVRYGITLLLSSRIRLTITKDERNKKDQDSKLMIAFNEMYKHFRTETMEDPTFRGFVSKLRSISNKITDKYLLDFKSAKIVFRTVRKSVKQVEKYYTFENYPLDYAYNALYFSGAYGHLAFFECPDKRVKMHERRVEILEEVINRLCPRDHQIVCRRIWLDLAEAYLAMVNFMEMRVLTSKEEGLLSKFEYLAKSSIKYYQSYLNSLEMSKSQNRVESFSDNVLIIALNVYFNVGALYNKINTITFDIHQKIEYVQNSIDAYTFIVNYYNDHPEKKIELKKYKLLKLSKKWIKRLSSALEKIIKKHEVVVYI</sequence>
<keyword evidence="4" id="KW-0963">Cytoplasm</keyword>
<comment type="subcellular location">
    <subcellularLocation>
        <location evidence="1">Cytoplasm</location>
        <location evidence="1">Cytoskeleton</location>
    </subcellularLocation>
</comment>
<gene>
    <name evidence="6" type="ORF">ALC62_06211</name>
</gene>
<organism evidence="6 7">
    <name type="scientific">Cyphomyrmex costatus</name>
    <dbReference type="NCBI Taxonomy" id="456900"/>
    <lineage>
        <taxon>Eukaryota</taxon>
        <taxon>Metazoa</taxon>
        <taxon>Ecdysozoa</taxon>
        <taxon>Arthropoda</taxon>
        <taxon>Hexapoda</taxon>
        <taxon>Insecta</taxon>
        <taxon>Pterygota</taxon>
        <taxon>Neoptera</taxon>
        <taxon>Endopterygota</taxon>
        <taxon>Hymenoptera</taxon>
        <taxon>Apocrita</taxon>
        <taxon>Aculeata</taxon>
        <taxon>Formicoidea</taxon>
        <taxon>Formicidae</taxon>
        <taxon>Myrmicinae</taxon>
        <taxon>Cyphomyrmex</taxon>
    </lineage>
</organism>
<evidence type="ECO:0000256" key="1">
    <source>
        <dbReference type="ARBA" id="ARBA00004245"/>
    </source>
</evidence>
<dbReference type="Pfam" id="PF12309">
    <property type="entry name" value="KBP_C"/>
    <property type="match status" value="1"/>
</dbReference>
<comment type="similarity">
    <text evidence="2">Belongs to the KIF-binding protein family.</text>
</comment>
<dbReference type="AlphaFoldDB" id="A0A195CS33"/>
<evidence type="ECO:0000313" key="7">
    <source>
        <dbReference type="Proteomes" id="UP000078542"/>
    </source>
</evidence>